<protein>
    <submittedName>
        <fullName evidence="2">Uncharacterized protein</fullName>
    </submittedName>
</protein>
<dbReference type="PANTHER" id="PTHR46069">
    <property type="entry name" value="TUBULIN TYROSINE LIGASE"/>
    <property type="match status" value="1"/>
</dbReference>
<evidence type="ECO:0000256" key="1">
    <source>
        <dbReference type="SAM" id="MobiDB-lite"/>
    </source>
</evidence>
<dbReference type="PROSITE" id="PS51221">
    <property type="entry name" value="TTL"/>
    <property type="match status" value="1"/>
</dbReference>
<dbReference type="Proteomes" id="UP000041254">
    <property type="component" value="Unassembled WGS sequence"/>
</dbReference>
<proteinExistence type="predicted"/>
<evidence type="ECO:0000313" key="3">
    <source>
        <dbReference type="Proteomes" id="UP000041254"/>
    </source>
</evidence>
<feature type="compositionally biased region" description="Low complexity" evidence="1">
    <location>
        <begin position="112"/>
        <end position="122"/>
    </location>
</feature>
<feature type="region of interest" description="Disordered" evidence="1">
    <location>
        <begin position="497"/>
        <end position="712"/>
    </location>
</feature>
<feature type="region of interest" description="Disordered" evidence="1">
    <location>
        <begin position="1028"/>
        <end position="1159"/>
    </location>
</feature>
<sequence length="1159" mass="126700">MSRGPGASLSLSDLMSSTNSESLQLRLRLTLTPPPTAPPVTAIAGRAITLHPPPMTTPSKVKDNKKRTAKANNVSASQARLPPKPSKQQFTPYITSPVANTTPKQRPPKPSKPSGQSTGSPSPALPPPRVVQPPPPPVAPPQSAAVIARSDMYVSPYAAVQQVQARPRPSLAPDAVGVAVGAKSTRRESEPITHYPRMEIADAGRPEWPRLELPRVQKKMVSPRYVPWGGDGPIPFSTVRSSYKNSSYSTSISKEPGTYTCVLAAGNNHKLVERVLTETRPWWRVVETTWCSIFDLRWDQTGHAIKWGSISNVQLVNHFEYGYEIAVKGRLLTNLAKFTESLGLDLFEYIPLTFLINSDRDSPTYQDFAHFFNQLKRPAGTKAEPPRGSRASLFTHPNQLVYAVTPYPSCFTYTVRAGFSSGHNLWILKPSGLSRGRGIQLFKRLEELRYHLIEGAKPKPKQMRWVWLDPPSPLSDAKDGNGGCPPASLTAMSTADTLSAGSPFTPFPPSPTAALSPDTPKGTEQTNNNNDKSPPAETETSDAAAARSSDGEPQQQEAHQGQLEATSPTTITSVLFPARPPSPFPPPPPPPPPPALPSKLSRSATVHTVKSTGTAGNASPDICPPSPAIVSARGGRGKGRGREDDSISGLSPNTGEVVSPPFAMIRPSRPSSAWLAAARGREKENGANGGGEKDWSTPCEGENGSQQGRRGYYKVRPPVKPVTEWVAQKYIERSLLIRERKFDVRMWAVVTPSMHVYLYSEGYIRTASEPLRLDGDGYVDPFIHITNNAVQKLGAAYGKHEAGNQMSFQELQEYCAEHYPHLQLDFSPQGGVLRRVSELVALSMQAIRQSLNRRMRRCSFQLFGYDFMIDEGGHTWLIEVNSNPCLEESSPLLRRLLPEMLHDLFKLVVDPYFKPIRSTHWNIYRKFQVEERASRFELVTCLNTPRSVFLPGGELPKWGVGLPRGKGQRLLASASRTLLGITQRAGAGGGMGPISFHPTPWRIIKGTKPPRVDHQCPWCSPIRLLKHTPELPEEGGPAPRPNPSLSPLPLSPPDDLTMPPWLAKQAKDDVQGERGASNGNGGVAEAAKAPYDKNDKARKRAAVNNGRRRRDENGKQEGKRESGGSGIAIHPSWSRPSSSGQSQGRASRQSIHNVSVIKP</sequence>
<feature type="compositionally biased region" description="Polar residues" evidence="1">
    <location>
        <begin position="551"/>
        <end position="573"/>
    </location>
</feature>
<dbReference type="SUPFAM" id="SSF56059">
    <property type="entry name" value="Glutathione synthetase ATP-binding domain-like"/>
    <property type="match status" value="1"/>
</dbReference>
<reference evidence="2 3" key="1">
    <citation type="submission" date="2014-11" db="EMBL/GenBank/DDBJ databases">
        <authorList>
            <person name="Zhu J."/>
            <person name="Qi W."/>
            <person name="Song R."/>
        </authorList>
    </citation>
    <scope>NUCLEOTIDE SEQUENCE [LARGE SCALE GENOMIC DNA]</scope>
</reference>
<keyword evidence="3" id="KW-1185">Reference proteome</keyword>
<dbReference type="GO" id="GO:0005524">
    <property type="term" value="F:ATP binding"/>
    <property type="evidence" value="ECO:0007669"/>
    <property type="project" value="InterPro"/>
</dbReference>
<dbReference type="InterPro" id="IPR013815">
    <property type="entry name" value="ATP_grasp_subdomain_1"/>
</dbReference>
<organism evidence="2 3">
    <name type="scientific">Vitrella brassicaformis (strain CCMP3155)</name>
    <dbReference type="NCBI Taxonomy" id="1169540"/>
    <lineage>
        <taxon>Eukaryota</taxon>
        <taxon>Sar</taxon>
        <taxon>Alveolata</taxon>
        <taxon>Colpodellida</taxon>
        <taxon>Vitrellaceae</taxon>
        <taxon>Vitrella</taxon>
    </lineage>
</organism>
<dbReference type="EMBL" id="CDMY01000447">
    <property type="protein sequence ID" value="CEM13746.1"/>
    <property type="molecule type" value="Genomic_DNA"/>
</dbReference>
<feature type="compositionally biased region" description="Basic and acidic residues" evidence="1">
    <location>
        <begin position="1109"/>
        <end position="1122"/>
    </location>
</feature>
<dbReference type="STRING" id="1169540.A0A0G4FJE8"/>
<dbReference type="AlphaFoldDB" id="A0A0G4FJE8"/>
<name>A0A0G4FJE8_VITBC</name>
<feature type="compositionally biased region" description="Polar residues" evidence="1">
    <location>
        <begin position="86"/>
        <end position="100"/>
    </location>
</feature>
<dbReference type="Gene3D" id="3.30.1490.20">
    <property type="entry name" value="ATP-grasp fold, A domain"/>
    <property type="match status" value="1"/>
</dbReference>
<dbReference type="VEuPathDB" id="CryptoDB:Vbra_15563"/>
<feature type="compositionally biased region" description="Pro residues" evidence="1">
    <location>
        <begin position="578"/>
        <end position="596"/>
    </location>
</feature>
<feature type="region of interest" description="Disordered" evidence="1">
    <location>
        <begin position="1"/>
        <end position="143"/>
    </location>
</feature>
<feature type="compositionally biased region" description="Polar residues" evidence="1">
    <location>
        <begin position="522"/>
        <end position="532"/>
    </location>
</feature>
<dbReference type="Pfam" id="PF03133">
    <property type="entry name" value="TTL"/>
    <property type="match status" value="2"/>
</dbReference>
<dbReference type="Gene3D" id="3.30.470.20">
    <property type="entry name" value="ATP-grasp fold, B domain"/>
    <property type="match status" value="1"/>
</dbReference>
<feature type="compositionally biased region" description="Low complexity" evidence="1">
    <location>
        <begin position="1131"/>
        <end position="1150"/>
    </location>
</feature>
<accession>A0A0G4FJE8</accession>
<gene>
    <name evidence="2" type="ORF">Vbra_15563</name>
</gene>
<dbReference type="OrthoDB" id="202825at2759"/>
<feature type="compositionally biased region" description="Basic and acidic residues" evidence="1">
    <location>
        <begin position="679"/>
        <end position="695"/>
    </location>
</feature>
<feature type="compositionally biased region" description="Polar residues" evidence="1">
    <location>
        <begin position="9"/>
        <end position="23"/>
    </location>
</feature>
<dbReference type="InterPro" id="IPR004344">
    <property type="entry name" value="TTL/TTLL_fam"/>
</dbReference>
<dbReference type="InParanoid" id="A0A0G4FJE8"/>
<feature type="compositionally biased region" description="Pro residues" evidence="1">
    <location>
        <begin position="123"/>
        <end position="140"/>
    </location>
</feature>
<evidence type="ECO:0000313" key="2">
    <source>
        <dbReference type="EMBL" id="CEM13746.1"/>
    </source>
</evidence>
<feature type="compositionally biased region" description="Pro residues" evidence="1">
    <location>
        <begin position="1038"/>
        <end position="1052"/>
    </location>
</feature>
<feature type="compositionally biased region" description="Polar residues" evidence="1">
    <location>
        <begin position="600"/>
        <end position="617"/>
    </location>
</feature>
<dbReference type="PANTHER" id="PTHR46069:SF1">
    <property type="entry name" value="CHROMOSOME UNDETERMINED SCAFFOLD_125, WHOLE GENOME SHOTGUN SEQUENCE"/>
    <property type="match status" value="1"/>
</dbReference>